<dbReference type="RefSeq" id="WP_014682018.1">
    <property type="nucleotide sequence ID" value="NC_017770.1"/>
</dbReference>
<keyword evidence="1" id="KW-0732">Signal</keyword>
<evidence type="ECO:0000313" key="3">
    <source>
        <dbReference type="Proteomes" id="UP000007590"/>
    </source>
</evidence>
<feature type="signal peptide" evidence="1">
    <location>
        <begin position="1"/>
        <end position="24"/>
    </location>
</feature>
<reference evidence="2" key="1">
    <citation type="submission" date="2012-02" db="EMBL/GenBank/DDBJ databases">
        <title>The complete genome of Solitalea canadensis DSM 3403.</title>
        <authorList>
            <consortium name="US DOE Joint Genome Institute (JGI-PGF)"/>
            <person name="Lucas S."/>
            <person name="Copeland A."/>
            <person name="Lapidus A."/>
            <person name="Glavina del Rio T."/>
            <person name="Dalin E."/>
            <person name="Tice H."/>
            <person name="Bruce D."/>
            <person name="Goodwin L."/>
            <person name="Pitluck S."/>
            <person name="Peters L."/>
            <person name="Ovchinnikova G."/>
            <person name="Lu M."/>
            <person name="Kyrpides N."/>
            <person name="Mavromatis K."/>
            <person name="Ivanova N."/>
            <person name="Brettin T."/>
            <person name="Detter J.C."/>
            <person name="Han C."/>
            <person name="Larimer F."/>
            <person name="Land M."/>
            <person name="Hauser L."/>
            <person name="Markowitz V."/>
            <person name="Cheng J.-F."/>
            <person name="Hugenholtz P."/>
            <person name="Woyke T."/>
            <person name="Wu D."/>
            <person name="Spring S."/>
            <person name="Schroeder M."/>
            <person name="Kopitz M."/>
            <person name="Brambilla E."/>
            <person name="Klenk H.-P."/>
            <person name="Eisen J.A."/>
        </authorList>
    </citation>
    <scope>NUCLEOTIDE SEQUENCE</scope>
    <source>
        <strain evidence="2">DSM 3403</strain>
    </source>
</reference>
<evidence type="ECO:0000313" key="2">
    <source>
        <dbReference type="EMBL" id="AFD08795.1"/>
    </source>
</evidence>
<feature type="chain" id="PRO_5003614211" description="Outer membrane protein beta-barrel domain-containing protein" evidence="1">
    <location>
        <begin position="25"/>
        <end position="203"/>
    </location>
</feature>
<sequence>MKNNFFKTVLAVIILLSFVSSSKAQLSGNYPYPDRDNQRIQKYRPDIEVVDKKLKPQLGIDILAGIPFSDFADGYTTGFGGNLTLEKPVSKEILAGLSIGYIGFKQKELSGVNLGDRVALIPLSIGAKFFISPNFFAGFNAGAGLVVNGDAKTTLLYSPSIGLVTPIQKKNNLGISFKVERAGDISYGGLHISYSFGLVKSNG</sequence>
<dbReference type="OrthoDB" id="791021at2"/>
<evidence type="ECO:0008006" key="4">
    <source>
        <dbReference type="Google" id="ProtNLM"/>
    </source>
</evidence>
<dbReference type="EMBL" id="CP003349">
    <property type="protein sequence ID" value="AFD08795.1"/>
    <property type="molecule type" value="Genomic_DNA"/>
</dbReference>
<proteinExistence type="predicted"/>
<protein>
    <recommendedName>
        <fullName evidence="4">Outer membrane protein beta-barrel domain-containing protein</fullName>
    </recommendedName>
</protein>
<accession>H8KKX8</accession>
<evidence type="ECO:0000256" key="1">
    <source>
        <dbReference type="SAM" id="SignalP"/>
    </source>
</evidence>
<dbReference type="Proteomes" id="UP000007590">
    <property type="component" value="Chromosome"/>
</dbReference>
<organism evidence="2 3">
    <name type="scientific">Solitalea canadensis (strain ATCC 29591 / DSM 3403 / JCM 21819 / LMG 8368 / NBRC 15130 / NCIMB 12057 / USAM 9D)</name>
    <name type="common">Flexibacter canadensis</name>
    <dbReference type="NCBI Taxonomy" id="929556"/>
    <lineage>
        <taxon>Bacteria</taxon>
        <taxon>Pseudomonadati</taxon>
        <taxon>Bacteroidota</taxon>
        <taxon>Sphingobacteriia</taxon>
        <taxon>Sphingobacteriales</taxon>
        <taxon>Sphingobacteriaceae</taxon>
        <taxon>Solitalea</taxon>
    </lineage>
</organism>
<gene>
    <name evidence="2" type="ordered locus">Solca_3796</name>
</gene>
<dbReference type="AlphaFoldDB" id="H8KKX8"/>
<dbReference type="HOGENOM" id="CLU_1348186_0_0_10"/>
<dbReference type="KEGG" id="scn:Solca_3796"/>
<keyword evidence="3" id="KW-1185">Reference proteome</keyword>
<name>H8KKX8_SOLCM</name>